<evidence type="ECO:0000256" key="8">
    <source>
        <dbReference type="ARBA" id="ARBA00022691"/>
    </source>
</evidence>
<evidence type="ECO:0000256" key="6">
    <source>
        <dbReference type="ARBA" id="ARBA00022603"/>
    </source>
</evidence>
<dbReference type="GO" id="GO:0032259">
    <property type="term" value="P:methylation"/>
    <property type="evidence" value="ECO:0007669"/>
    <property type="project" value="UniProtKB-KW"/>
</dbReference>
<comment type="caution">
    <text evidence="12">The sequence shown here is derived from an EMBL/GenBank/DDBJ whole genome shotgun (WGS) entry which is preliminary data.</text>
</comment>
<keyword evidence="6 12" id="KW-0489">Methyltransferase</keyword>
<dbReference type="Proteomes" id="UP000253741">
    <property type="component" value="Unassembled WGS sequence"/>
</dbReference>
<keyword evidence="8" id="KW-0949">S-adenosyl-L-methionine</keyword>
<comment type="subcellular location">
    <subcellularLocation>
        <location evidence="1">Cytoplasm</location>
    </subcellularLocation>
</comment>
<organism evidence="12 13">
    <name type="scientific">Streptomyces corynorhini</name>
    <dbReference type="NCBI Taxonomy" id="2282652"/>
    <lineage>
        <taxon>Bacteria</taxon>
        <taxon>Bacillati</taxon>
        <taxon>Actinomycetota</taxon>
        <taxon>Actinomycetes</taxon>
        <taxon>Kitasatosporales</taxon>
        <taxon>Streptomycetaceae</taxon>
        <taxon>Streptomyces</taxon>
    </lineage>
</organism>
<evidence type="ECO:0000256" key="10">
    <source>
        <dbReference type="ARBA" id="ARBA00031323"/>
    </source>
</evidence>
<keyword evidence="5" id="KW-0963">Cytoplasm</keyword>
<dbReference type="InterPro" id="IPR029063">
    <property type="entry name" value="SAM-dependent_MTases_sf"/>
</dbReference>
<dbReference type="InterPro" id="IPR000682">
    <property type="entry name" value="PCMT"/>
</dbReference>
<keyword evidence="13" id="KW-1185">Reference proteome</keyword>
<dbReference type="AlphaFoldDB" id="A0A370B3U9"/>
<evidence type="ECO:0000256" key="2">
    <source>
        <dbReference type="ARBA" id="ARBA00005369"/>
    </source>
</evidence>
<accession>A0A370B3U9</accession>
<reference evidence="12 13" key="1">
    <citation type="submission" date="2018-07" db="EMBL/GenBank/DDBJ databases">
        <title>Streptomyces species from bats.</title>
        <authorList>
            <person name="Dunlap C."/>
        </authorList>
    </citation>
    <scope>NUCLEOTIDE SEQUENCE [LARGE SCALE GENOMIC DNA]</scope>
    <source>
        <strain evidence="12 13">AC230</strain>
    </source>
</reference>
<dbReference type="EC" id="2.1.1.77" evidence="3"/>
<dbReference type="GO" id="GO:0005737">
    <property type="term" value="C:cytoplasm"/>
    <property type="evidence" value="ECO:0007669"/>
    <property type="project" value="UniProtKB-SubCell"/>
</dbReference>
<dbReference type="RefSeq" id="WP_114626521.1">
    <property type="nucleotide sequence ID" value="NZ_QQNA01000252.1"/>
</dbReference>
<gene>
    <name evidence="12" type="ORF">DVH02_27300</name>
</gene>
<dbReference type="OrthoDB" id="5143400at2"/>
<dbReference type="SUPFAM" id="SSF53335">
    <property type="entry name" value="S-adenosyl-L-methionine-dependent methyltransferases"/>
    <property type="match status" value="1"/>
</dbReference>
<proteinExistence type="inferred from homology"/>
<evidence type="ECO:0000313" key="13">
    <source>
        <dbReference type="Proteomes" id="UP000253741"/>
    </source>
</evidence>
<dbReference type="GO" id="GO:0004719">
    <property type="term" value="F:protein-L-isoaspartate (D-aspartate) O-methyltransferase activity"/>
    <property type="evidence" value="ECO:0007669"/>
    <property type="project" value="UniProtKB-EC"/>
</dbReference>
<evidence type="ECO:0000256" key="9">
    <source>
        <dbReference type="ARBA" id="ARBA00030757"/>
    </source>
</evidence>
<evidence type="ECO:0000256" key="4">
    <source>
        <dbReference type="ARBA" id="ARBA00013346"/>
    </source>
</evidence>
<evidence type="ECO:0000313" key="12">
    <source>
        <dbReference type="EMBL" id="RDG35059.1"/>
    </source>
</evidence>
<sequence>MERGSAVLSARLAEVFLNVPREPFVPVFYRRDEDRFTPWGRTDAEADAWLTQVYSDDSLITEVGGVHAEDAGPHGVTGVPTSSSTAPSLMADMLDALDVRHGASVLEIGTGSGYNAALLCQLAGADSVTTVDYSERLTTTARTRLAACGPAPTVRCADGAEGAPGDAPFDRIIATCSVRRIPAAWFDQCVPGGLMVVPLKGALAGGSLARLQKLPDGTAVGRILHTPAAFMPLLSGSREAPKIPESVTGGEQRTSKVSGSVLDDWTFSFFAQLHMSASTVREYHREPDGAHVTTLFDPVDDSYARIADRTPEPGATVVTSGRRDLWEPLEEAYEQWLTLHRPRREWFTVNATPDRQTVSYAAPDGRAWDWDL</sequence>
<dbReference type="Gene3D" id="3.40.50.150">
    <property type="entry name" value="Vaccinia Virus protein VP39"/>
    <property type="match status" value="1"/>
</dbReference>
<dbReference type="PANTHER" id="PTHR11579">
    <property type="entry name" value="PROTEIN-L-ISOASPARTATE O-METHYLTRANSFERASE"/>
    <property type="match status" value="1"/>
</dbReference>
<dbReference type="CDD" id="cd02440">
    <property type="entry name" value="AdoMet_MTases"/>
    <property type="match status" value="1"/>
</dbReference>
<dbReference type="EMBL" id="QQNA01000252">
    <property type="protein sequence ID" value="RDG35059.1"/>
    <property type="molecule type" value="Genomic_DNA"/>
</dbReference>
<dbReference type="PANTHER" id="PTHR11579:SF0">
    <property type="entry name" value="PROTEIN-L-ISOASPARTATE(D-ASPARTATE) O-METHYLTRANSFERASE"/>
    <property type="match status" value="1"/>
</dbReference>
<protein>
    <recommendedName>
        <fullName evidence="4">Protein-L-isoaspartate O-methyltransferase</fullName>
        <ecNumber evidence="3">2.1.1.77</ecNumber>
    </recommendedName>
    <alternativeName>
        <fullName evidence="11">L-isoaspartyl protein carboxyl methyltransferase</fullName>
    </alternativeName>
    <alternativeName>
        <fullName evidence="9">Protein L-isoaspartyl methyltransferase</fullName>
    </alternativeName>
    <alternativeName>
        <fullName evidence="10">Protein-beta-aspartate methyltransferase</fullName>
    </alternativeName>
</protein>
<evidence type="ECO:0000256" key="1">
    <source>
        <dbReference type="ARBA" id="ARBA00004496"/>
    </source>
</evidence>
<dbReference type="Pfam" id="PF01135">
    <property type="entry name" value="PCMT"/>
    <property type="match status" value="1"/>
</dbReference>
<evidence type="ECO:0000256" key="3">
    <source>
        <dbReference type="ARBA" id="ARBA00011890"/>
    </source>
</evidence>
<comment type="similarity">
    <text evidence="2">Belongs to the methyltransferase superfamily. L-isoaspartyl/D-aspartyl protein methyltransferase family.</text>
</comment>
<evidence type="ECO:0000256" key="7">
    <source>
        <dbReference type="ARBA" id="ARBA00022679"/>
    </source>
</evidence>
<evidence type="ECO:0000256" key="5">
    <source>
        <dbReference type="ARBA" id="ARBA00022490"/>
    </source>
</evidence>
<name>A0A370B3U9_9ACTN</name>
<keyword evidence="7 12" id="KW-0808">Transferase</keyword>
<evidence type="ECO:0000256" key="11">
    <source>
        <dbReference type="ARBA" id="ARBA00031350"/>
    </source>
</evidence>